<keyword evidence="2 8" id="KW-0812">Transmembrane</keyword>
<dbReference type="GO" id="GO:0004930">
    <property type="term" value="F:G protein-coupled receptor activity"/>
    <property type="evidence" value="ECO:0007669"/>
    <property type="project" value="UniProtKB-KW"/>
</dbReference>
<evidence type="ECO:0000256" key="8">
    <source>
        <dbReference type="SAM" id="Phobius"/>
    </source>
</evidence>
<comment type="subcellular location">
    <subcellularLocation>
        <location evidence="1">Membrane</location>
        <topology evidence="1">Multi-pass membrane protein</topology>
    </subcellularLocation>
</comment>
<feature type="transmembrane region" description="Helical" evidence="8">
    <location>
        <begin position="97"/>
        <end position="118"/>
    </location>
</feature>
<dbReference type="OrthoDB" id="10036964at2759"/>
<dbReference type="InterPro" id="IPR017452">
    <property type="entry name" value="GPCR_Rhodpsn_7TM"/>
</dbReference>
<dbReference type="Pfam" id="PF00001">
    <property type="entry name" value="7tm_1"/>
    <property type="match status" value="1"/>
</dbReference>
<evidence type="ECO:0000256" key="6">
    <source>
        <dbReference type="ARBA" id="ARBA00023170"/>
    </source>
</evidence>
<dbReference type="PANTHER" id="PTHR24243:SF208">
    <property type="entry name" value="PYROKININ-1 RECEPTOR"/>
    <property type="match status" value="1"/>
</dbReference>
<keyword evidence="4" id="KW-0297">G-protein coupled receptor</keyword>
<dbReference type="GO" id="GO:0005886">
    <property type="term" value="C:plasma membrane"/>
    <property type="evidence" value="ECO:0007669"/>
    <property type="project" value="TreeGrafter"/>
</dbReference>
<evidence type="ECO:0000313" key="11">
    <source>
        <dbReference type="Proteomes" id="UP000242188"/>
    </source>
</evidence>
<evidence type="ECO:0000256" key="4">
    <source>
        <dbReference type="ARBA" id="ARBA00023040"/>
    </source>
</evidence>
<dbReference type="InterPro" id="IPR000276">
    <property type="entry name" value="GPCR_Rhodpsn"/>
</dbReference>
<feature type="domain" description="G-protein coupled receptors family 1 profile" evidence="9">
    <location>
        <begin position="76"/>
        <end position="140"/>
    </location>
</feature>
<protein>
    <submittedName>
        <fullName evidence="10">Orexin receptor type 1</fullName>
    </submittedName>
</protein>
<keyword evidence="3 8" id="KW-1133">Transmembrane helix</keyword>
<evidence type="ECO:0000259" key="9">
    <source>
        <dbReference type="PROSITE" id="PS50262"/>
    </source>
</evidence>
<evidence type="ECO:0000256" key="5">
    <source>
        <dbReference type="ARBA" id="ARBA00023136"/>
    </source>
</evidence>
<dbReference type="SUPFAM" id="SSF81321">
    <property type="entry name" value="Family A G protein-coupled receptor-like"/>
    <property type="match status" value="1"/>
</dbReference>
<accession>A0A210R224</accession>
<organism evidence="10 11">
    <name type="scientific">Mizuhopecten yessoensis</name>
    <name type="common">Japanese scallop</name>
    <name type="synonym">Patinopecten yessoensis</name>
    <dbReference type="NCBI Taxonomy" id="6573"/>
    <lineage>
        <taxon>Eukaryota</taxon>
        <taxon>Metazoa</taxon>
        <taxon>Spiralia</taxon>
        <taxon>Lophotrochozoa</taxon>
        <taxon>Mollusca</taxon>
        <taxon>Bivalvia</taxon>
        <taxon>Autobranchia</taxon>
        <taxon>Pteriomorphia</taxon>
        <taxon>Pectinida</taxon>
        <taxon>Pectinoidea</taxon>
        <taxon>Pectinidae</taxon>
        <taxon>Mizuhopecten</taxon>
    </lineage>
</organism>
<keyword evidence="7" id="KW-0807">Transducer</keyword>
<dbReference type="AlphaFoldDB" id="A0A210R224"/>
<feature type="transmembrane region" description="Helical" evidence="8">
    <location>
        <begin position="58"/>
        <end position="85"/>
    </location>
</feature>
<evidence type="ECO:0000256" key="7">
    <source>
        <dbReference type="ARBA" id="ARBA00023224"/>
    </source>
</evidence>
<proteinExistence type="predicted"/>
<keyword evidence="6 10" id="KW-0675">Receptor</keyword>
<dbReference type="EMBL" id="NEDP02000770">
    <property type="protein sequence ID" value="OWF55098.1"/>
    <property type="molecule type" value="Genomic_DNA"/>
</dbReference>
<dbReference type="PROSITE" id="PS50262">
    <property type="entry name" value="G_PROTEIN_RECEP_F1_2"/>
    <property type="match status" value="1"/>
</dbReference>
<reference evidence="10 11" key="1">
    <citation type="journal article" date="2017" name="Nat. Ecol. Evol.">
        <title>Scallop genome provides insights into evolution of bilaterian karyotype and development.</title>
        <authorList>
            <person name="Wang S."/>
            <person name="Zhang J."/>
            <person name="Jiao W."/>
            <person name="Li J."/>
            <person name="Xun X."/>
            <person name="Sun Y."/>
            <person name="Guo X."/>
            <person name="Huan P."/>
            <person name="Dong B."/>
            <person name="Zhang L."/>
            <person name="Hu X."/>
            <person name="Sun X."/>
            <person name="Wang J."/>
            <person name="Zhao C."/>
            <person name="Wang Y."/>
            <person name="Wang D."/>
            <person name="Huang X."/>
            <person name="Wang R."/>
            <person name="Lv J."/>
            <person name="Li Y."/>
            <person name="Zhang Z."/>
            <person name="Liu B."/>
            <person name="Lu W."/>
            <person name="Hui Y."/>
            <person name="Liang J."/>
            <person name="Zhou Z."/>
            <person name="Hou R."/>
            <person name="Li X."/>
            <person name="Liu Y."/>
            <person name="Li H."/>
            <person name="Ning X."/>
            <person name="Lin Y."/>
            <person name="Zhao L."/>
            <person name="Xing Q."/>
            <person name="Dou J."/>
            <person name="Li Y."/>
            <person name="Mao J."/>
            <person name="Guo H."/>
            <person name="Dou H."/>
            <person name="Li T."/>
            <person name="Mu C."/>
            <person name="Jiang W."/>
            <person name="Fu Q."/>
            <person name="Fu X."/>
            <person name="Miao Y."/>
            <person name="Liu J."/>
            <person name="Yu Q."/>
            <person name="Li R."/>
            <person name="Liao H."/>
            <person name="Li X."/>
            <person name="Kong Y."/>
            <person name="Jiang Z."/>
            <person name="Chourrout D."/>
            <person name="Li R."/>
            <person name="Bao Z."/>
        </authorList>
    </citation>
    <scope>NUCLEOTIDE SEQUENCE [LARGE SCALE GENOMIC DNA]</scope>
    <source>
        <strain evidence="10 11">PY_sf001</strain>
    </source>
</reference>
<sequence length="140" mass="15613">MSNTTGGSYLSTYNFDFTTQNTISELSTGSVVSTDGQFMMTNANRTLMMVPVHTPTYIYVWISVVNVAIFLAGFLGNIMVIIAVAKVKNMRTPTNFCLVNLSMADVLVLGVCQTSAFLEFFAEDRWLLGNVLCEYEFYHD</sequence>
<evidence type="ECO:0000256" key="1">
    <source>
        <dbReference type="ARBA" id="ARBA00004141"/>
    </source>
</evidence>
<dbReference type="PANTHER" id="PTHR24243">
    <property type="entry name" value="G-PROTEIN COUPLED RECEPTOR"/>
    <property type="match status" value="1"/>
</dbReference>
<dbReference type="Gene3D" id="1.20.1070.10">
    <property type="entry name" value="Rhodopsin 7-helix transmembrane proteins"/>
    <property type="match status" value="1"/>
</dbReference>
<keyword evidence="11" id="KW-1185">Reference proteome</keyword>
<evidence type="ECO:0000256" key="2">
    <source>
        <dbReference type="ARBA" id="ARBA00022692"/>
    </source>
</evidence>
<evidence type="ECO:0000313" key="10">
    <source>
        <dbReference type="EMBL" id="OWF55098.1"/>
    </source>
</evidence>
<comment type="caution">
    <text evidence="10">The sequence shown here is derived from an EMBL/GenBank/DDBJ whole genome shotgun (WGS) entry which is preliminary data.</text>
</comment>
<dbReference type="PRINTS" id="PR00237">
    <property type="entry name" value="GPCRRHODOPSN"/>
</dbReference>
<evidence type="ECO:0000256" key="3">
    <source>
        <dbReference type="ARBA" id="ARBA00022989"/>
    </source>
</evidence>
<dbReference type="Proteomes" id="UP000242188">
    <property type="component" value="Unassembled WGS sequence"/>
</dbReference>
<gene>
    <name evidence="10" type="ORF">KP79_PYT17081</name>
</gene>
<name>A0A210R224_MIZYE</name>
<keyword evidence="5 8" id="KW-0472">Membrane</keyword>